<dbReference type="PANTHER" id="PTHR48043:SF145">
    <property type="entry name" value="FI06409P-RELATED"/>
    <property type="match status" value="1"/>
</dbReference>
<keyword evidence="2 4" id="KW-0808">Transferase</keyword>
<accession>A0A550CDE5</accession>
<comment type="caution">
    <text evidence="4">The sequence shown here is derived from an EMBL/GenBank/DDBJ whole genome shotgun (WGS) entry which is preliminary data.</text>
</comment>
<reference evidence="4 5" key="1">
    <citation type="journal article" date="2019" name="New Phytol.">
        <title>Comparative genomics reveals unique wood-decay strategies and fruiting body development in the Schizophyllaceae.</title>
        <authorList>
            <person name="Almasi E."/>
            <person name="Sahu N."/>
            <person name="Krizsan K."/>
            <person name="Balint B."/>
            <person name="Kovacs G.M."/>
            <person name="Kiss B."/>
            <person name="Cseklye J."/>
            <person name="Drula E."/>
            <person name="Henrissat B."/>
            <person name="Nagy I."/>
            <person name="Chovatia M."/>
            <person name="Adam C."/>
            <person name="LaButti K."/>
            <person name="Lipzen A."/>
            <person name="Riley R."/>
            <person name="Grigoriev I.V."/>
            <person name="Nagy L.G."/>
        </authorList>
    </citation>
    <scope>NUCLEOTIDE SEQUENCE [LARGE SCALE GENOMIC DNA]</scope>
    <source>
        <strain evidence="4 5">NL-1724</strain>
    </source>
</reference>
<evidence type="ECO:0000259" key="3">
    <source>
        <dbReference type="Pfam" id="PF06722"/>
    </source>
</evidence>
<evidence type="ECO:0000256" key="1">
    <source>
        <dbReference type="ARBA" id="ARBA00022676"/>
    </source>
</evidence>
<dbReference type="GO" id="GO:0008194">
    <property type="term" value="F:UDP-glycosyltransferase activity"/>
    <property type="evidence" value="ECO:0007669"/>
    <property type="project" value="TreeGrafter"/>
</dbReference>
<protein>
    <submittedName>
        <fullName evidence="4">Glycosyltransferase family 1 protein</fullName>
    </submittedName>
</protein>
<sequence length="477" mass="52735">MAVPQRILFLTHSEQGESNIHLAVAFELHSRAIPGLEVHLASFPELRSRFERMRGAVCEGEHPPTFHDINGLPHVAGAMRASATLGPFRHPPTLELCRIFADFMVPWTPEEYMGIVDETLAVVERVDPQLILIDALFSQAMDACNLLQRPYHILSPLLPSLVCNQNQPLVRRLFRYPLSGTGMPYPLPLSLIPTNLLHFVTLIYYALTSKQLKGVNTARAARGCSGPYPGLDCLYVSPERAYITAGVPEVDLPFDQPSTLHLCGPISADFVPLRKSDPELATWLDRGETVLMIMGTHFDYDEPLARRVLEGLLGGVGATTQVLWKLPNRDDMGALFDEVLTTVRDRDRVRVVTWFDAEPAAILEHENIVCYVHHGGANSYFECARAGKPQVVLPQWSDTYYNAAAAEYAGIGVYANKTCAPDVSSTELSLALKRVTLGDDSARMREHAREVAVKCREAGGRKRASDIVVSLMGVKLA</sequence>
<keyword evidence="1" id="KW-0328">Glycosyltransferase</keyword>
<feature type="domain" description="Erythromycin biosynthesis protein CIII-like C-terminal" evidence="3">
    <location>
        <begin position="349"/>
        <end position="449"/>
    </location>
</feature>
<dbReference type="OrthoDB" id="5835829at2759"/>
<dbReference type="PANTHER" id="PTHR48043">
    <property type="entry name" value="EG:EG0003.4 PROTEIN-RELATED"/>
    <property type="match status" value="1"/>
</dbReference>
<dbReference type="AlphaFoldDB" id="A0A550CDE5"/>
<dbReference type="EMBL" id="VDMD01000011">
    <property type="protein sequence ID" value="TRM62797.1"/>
    <property type="molecule type" value="Genomic_DNA"/>
</dbReference>
<gene>
    <name evidence="4" type="ORF">BD626DRAFT_403111</name>
</gene>
<organism evidence="4 5">
    <name type="scientific">Schizophyllum amplum</name>
    <dbReference type="NCBI Taxonomy" id="97359"/>
    <lineage>
        <taxon>Eukaryota</taxon>
        <taxon>Fungi</taxon>
        <taxon>Dikarya</taxon>
        <taxon>Basidiomycota</taxon>
        <taxon>Agaricomycotina</taxon>
        <taxon>Agaricomycetes</taxon>
        <taxon>Agaricomycetidae</taxon>
        <taxon>Agaricales</taxon>
        <taxon>Schizophyllaceae</taxon>
        <taxon>Schizophyllum</taxon>
    </lineage>
</organism>
<dbReference type="Pfam" id="PF06722">
    <property type="entry name" value="EryCIII-like_C"/>
    <property type="match status" value="1"/>
</dbReference>
<keyword evidence="5" id="KW-1185">Reference proteome</keyword>
<dbReference type="InterPro" id="IPR010610">
    <property type="entry name" value="EryCIII-like_C"/>
</dbReference>
<dbReference type="Gene3D" id="3.40.50.2000">
    <property type="entry name" value="Glycogen Phosphorylase B"/>
    <property type="match status" value="2"/>
</dbReference>
<name>A0A550CDE5_9AGAR</name>
<evidence type="ECO:0000256" key="2">
    <source>
        <dbReference type="ARBA" id="ARBA00022679"/>
    </source>
</evidence>
<dbReference type="SUPFAM" id="SSF53756">
    <property type="entry name" value="UDP-Glycosyltransferase/glycogen phosphorylase"/>
    <property type="match status" value="1"/>
</dbReference>
<dbReference type="Proteomes" id="UP000320762">
    <property type="component" value="Unassembled WGS sequence"/>
</dbReference>
<proteinExistence type="predicted"/>
<dbReference type="InterPro" id="IPR050271">
    <property type="entry name" value="UDP-glycosyltransferase"/>
</dbReference>
<evidence type="ECO:0000313" key="5">
    <source>
        <dbReference type="Proteomes" id="UP000320762"/>
    </source>
</evidence>
<evidence type="ECO:0000313" key="4">
    <source>
        <dbReference type="EMBL" id="TRM62797.1"/>
    </source>
</evidence>